<keyword evidence="2" id="KW-0238">DNA-binding</keyword>
<keyword evidence="3" id="KW-0804">Transcription</keyword>
<dbReference type="Pfam" id="PF09278">
    <property type="entry name" value="MerR-DNA-bind"/>
    <property type="match status" value="1"/>
</dbReference>
<proteinExistence type="predicted"/>
<dbReference type="PANTHER" id="PTHR30204">
    <property type="entry name" value="REDOX-CYCLING DRUG-SENSING TRANSCRIPTIONAL ACTIVATOR SOXR"/>
    <property type="match status" value="1"/>
</dbReference>
<dbReference type="GO" id="GO:0003700">
    <property type="term" value="F:DNA-binding transcription factor activity"/>
    <property type="evidence" value="ECO:0007669"/>
    <property type="project" value="InterPro"/>
</dbReference>
<accession>A0A432VB15</accession>
<evidence type="ECO:0000313" key="6">
    <source>
        <dbReference type="Proteomes" id="UP000281647"/>
    </source>
</evidence>
<dbReference type="EMBL" id="RKST01000002">
    <property type="protein sequence ID" value="RUM99306.1"/>
    <property type="molecule type" value="Genomic_DNA"/>
</dbReference>
<dbReference type="GO" id="GO:0003677">
    <property type="term" value="F:DNA binding"/>
    <property type="evidence" value="ECO:0007669"/>
    <property type="project" value="UniProtKB-KW"/>
</dbReference>
<dbReference type="PROSITE" id="PS50937">
    <property type="entry name" value="HTH_MERR_2"/>
    <property type="match status" value="1"/>
</dbReference>
<protein>
    <submittedName>
        <fullName evidence="5">MerR family transcriptional regulator</fullName>
    </submittedName>
</protein>
<reference evidence="5 6" key="1">
    <citation type="submission" date="2018-11" db="EMBL/GenBank/DDBJ databases">
        <title>Pseudaminobacter arsenicus sp. nov., an arsenic-resistant bacterium isolated from arsenic-rich aquifers.</title>
        <authorList>
            <person name="Mu Y."/>
        </authorList>
    </citation>
    <scope>NUCLEOTIDE SEQUENCE [LARGE SCALE GENOMIC DNA]</scope>
    <source>
        <strain evidence="5 6">CB3</strain>
    </source>
</reference>
<dbReference type="PROSITE" id="PS00552">
    <property type="entry name" value="HTH_MERR_1"/>
    <property type="match status" value="1"/>
</dbReference>
<evidence type="ECO:0000256" key="1">
    <source>
        <dbReference type="ARBA" id="ARBA00023015"/>
    </source>
</evidence>
<sequence>MRPVVTTASREKLSRRIKFLRVDHYPIGALSAATGVKIETIRYYEKIGLMPSPPRNEGRQRIYDAGHLERLSFIRRGRELGFSLDQIRELLGLVRGHGLTCAEVKTMTDGHVADIRRKVKDLKKLERVLSELAAQCSGNAVPDCPILEALSVGR</sequence>
<dbReference type="SMART" id="SM00422">
    <property type="entry name" value="HTH_MERR"/>
    <property type="match status" value="1"/>
</dbReference>
<evidence type="ECO:0000259" key="4">
    <source>
        <dbReference type="PROSITE" id="PS50937"/>
    </source>
</evidence>
<evidence type="ECO:0000256" key="3">
    <source>
        <dbReference type="ARBA" id="ARBA00023163"/>
    </source>
</evidence>
<keyword evidence="6" id="KW-1185">Reference proteome</keyword>
<dbReference type="InterPro" id="IPR000551">
    <property type="entry name" value="MerR-type_HTH_dom"/>
</dbReference>
<dbReference type="CDD" id="cd04785">
    <property type="entry name" value="HTH_CadR-PbrR-like"/>
    <property type="match status" value="1"/>
</dbReference>
<dbReference type="OrthoDB" id="9802944at2"/>
<dbReference type="InterPro" id="IPR047057">
    <property type="entry name" value="MerR_fam"/>
</dbReference>
<dbReference type="InterPro" id="IPR015358">
    <property type="entry name" value="Tscrpt_reg_MerR_DNA-bd"/>
</dbReference>
<comment type="caution">
    <text evidence="5">The sequence shown here is derived from an EMBL/GenBank/DDBJ whole genome shotgun (WGS) entry which is preliminary data.</text>
</comment>
<dbReference type="Pfam" id="PF00376">
    <property type="entry name" value="MerR"/>
    <property type="match status" value="1"/>
</dbReference>
<dbReference type="PRINTS" id="PR00040">
    <property type="entry name" value="HTHMERR"/>
</dbReference>
<evidence type="ECO:0000256" key="2">
    <source>
        <dbReference type="ARBA" id="ARBA00023125"/>
    </source>
</evidence>
<feature type="domain" description="HTH merR-type" evidence="4">
    <location>
        <begin position="24"/>
        <end position="93"/>
    </location>
</feature>
<dbReference type="Proteomes" id="UP000281647">
    <property type="component" value="Unassembled WGS sequence"/>
</dbReference>
<dbReference type="PANTHER" id="PTHR30204:SF92">
    <property type="entry name" value="HTH-TYPE TRANSCRIPTIONAL REGULATOR ZNTR"/>
    <property type="match status" value="1"/>
</dbReference>
<dbReference type="SUPFAM" id="SSF46955">
    <property type="entry name" value="Putative DNA-binding domain"/>
    <property type="match status" value="1"/>
</dbReference>
<dbReference type="AlphaFoldDB" id="A0A432VB15"/>
<gene>
    <name evidence="5" type="ORF">EET67_03875</name>
</gene>
<evidence type="ECO:0000313" key="5">
    <source>
        <dbReference type="EMBL" id="RUM99306.1"/>
    </source>
</evidence>
<name>A0A432VB15_9HYPH</name>
<organism evidence="5 6">
    <name type="scientific">Borborobacter arsenicus</name>
    <dbReference type="NCBI Taxonomy" id="1851146"/>
    <lineage>
        <taxon>Bacteria</taxon>
        <taxon>Pseudomonadati</taxon>
        <taxon>Pseudomonadota</taxon>
        <taxon>Alphaproteobacteria</taxon>
        <taxon>Hyphomicrobiales</taxon>
        <taxon>Phyllobacteriaceae</taxon>
        <taxon>Borborobacter</taxon>
    </lineage>
</organism>
<dbReference type="InterPro" id="IPR009061">
    <property type="entry name" value="DNA-bd_dom_put_sf"/>
</dbReference>
<keyword evidence="1" id="KW-0805">Transcription regulation</keyword>
<dbReference type="Gene3D" id="1.10.1660.10">
    <property type="match status" value="1"/>
</dbReference>